<dbReference type="AlphaFoldDB" id="A0AAV7QTH6"/>
<proteinExistence type="predicted"/>
<dbReference type="Proteomes" id="UP001066276">
    <property type="component" value="Chromosome 6"/>
</dbReference>
<reference evidence="1" key="1">
    <citation type="journal article" date="2022" name="bioRxiv">
        <title>Sequencing and chromosome-scale assembly of the giantPleurodeles waltlgenome.</title>
        <authorList>
            <person name="Brown T."/>
            <person name="Elewa A."/>
            <person name="Iarovenko S."/>
            <person name="Subramanian E."/>
            <person name="Araus A.J."/>
            <person name="Petzold A."/>
            <person name="Susuki M."/>
            <person name="Suzuki K.-i.T."/>
            <person name="Hayashi T."/>
            <person name="Toyoda A."/>
            <person name="Oliveira C."/>
            <person name="Osipova E."/>
            <person name="Leigh N.D."/>
            <person name="Simon A."/>
            <person name="Yun M.H."/>
        </authorList>
    </citation>
    <scope>NUCLEOTIDE SEQUENCE</scope>
    <source>
        <strain evidence="1">20211129_DDA</strain>
        <tissue evidence="1">Liver</tissue>
    </source>
</reference>
<keyword evidence="2" id="KW-1185">Reference proteome</keyword>
<accession>A0AAV7QTH6</accession>
<dbReference type="EMBL" id="JANPWB010000010">
    <property type="protein sequence ID" value="KAJ1143079.1"/>
    <property type="molecule type" value="Genomic_DNA"/>
</dbReference>
<evidence type="ECO:0000313" key="1">
    <source>
        <dbReference type="EMBL" id="KAJ1143079.1"/>
    </source>
</evidence>
<protein>
    <submittedName>
        <fullName evidence="1">Uncharacterized protein</fullName>
    </submittedName>
</protein>
<sequence length="162" mass="18208">MQGQGAPLDQLHFQLLERLHKKGTCKGSLQDRTESTARAAPLQGWYSASRKKSYGPQQSAVRLGVLQEELPFLPAAPFLDKASKCKETAWSISFSRPCRFGPFPEGGNTEEKPQHGGRIKEDLLPLFADAQSYTWWDSCNRQINSTLRSFQHCIYQMLSCSA</sequence>
<organism evidence="1 2">
    <name type="scientific">Pleurodeles waltl</name>
    <name type="common">Iberian ribbed newt</name>
    <dbReference type="NCBI Taxonomy" id="8319"/>
    <lineage>
        <taxon>Eukaryota</taxon>
        <taxon>Metazoa</taxon>
        <taxon>Chordata</taxon>
        <taxon>Craniata</taxon>
        <taxon>Vertebrata</taxon>
        <taxon>Euteleostomi</taxon>
        <taxon>Amphibia</taxon>
        <taxon>Batrachia</taxon>
        <taxon>Caudata</taxon>
        <taxon>Salamandroidea</taxon>
        <taxon>Salamandridae</taxon>
        <taxon>Pleurodelinae</taxon>
        <taxon>Pleurodeles</taxon>
    </lineage>
</organism>
<evidence type="ECO:0000313" key="2">
    <source>
        <dbReference type="Proteomes" id="UP001066276"/>
    </source>
</evidence>
<name>A0AAV7QTH6_PLEWA</name>
<gene>
    <name evidence="1" type="ORF">NDU88_009390</name>
</gene>
<comment type="caution">
    <text evidence="1">The sequence shown here is derived from an EMBL/GenBank/DDBJ whole genome shotgun (WGS) entry which is preliminary data.</text>
</comment>